<comment type="similarity">
    <text evidence="1">Belongs to the PPP4R2 family.</text>
</comment>
<dbReference type="OrthoDB" id="341898at2759"/>
<dbReference type="InterPro" id="IPR015267">
    <property type="entry name" value="PPP4R2"/>
</dbReference>
<evidence type="ECO:0000313" key="4">
    <source>
        <dbReference type="Proteomes" id="UP000053815"/>
    </source>
</evidence>
<feature type="region of interest" description="Disordered" evidence="2">
    <location>
        <begin position="235"/>
        <end position="305"/>
    </location>
</feature>
<name>A0A0C9LRN2_9FUNG</name>
<dbReference type="EMBL" id="DF836307">
    <property type="protein sequence ID" value="GAN02215.1"/>
    <property type="molecule type" value="Genomic_DNA"/>
</dbReference>
<reference evidence="3" key="1">
    <citation type="submission" date="2014-09" db="EMBL/GenBank/DDBJ databases">
        <title>Draft genome sequence of an oleaginous Mucoromycotina fungus Mucor ambiguus NBRC6742.</title>
        <authorList>
            <person name="Takeda I."/>
            <person name="Yamane N."/>
            <person name="Morita T."/>
            <person name="Tamano K."/>
            <person name="Machida M."/>
            <person name="Baker S."/>
            <person name="Koike H."/>
        </authorList>
    </citation>
    <scope>NUCLEOTIDE SEQUENCE</scope>
    <source>
        <strain evidence="3">NBRC 6742</strain>
    </source>
</reference>
<protein>
    <recommendedName>
        <fullName evidence="5">PPP4R2-domain-containing protein</fullName>
    </recommendedName>
</protein>
<organism evidence="3">
    <name type="scientific">Mucor ambiguus</name>
    <dbReference type="NCBI Taxonomy" id="91626"/>
    <lineage>
        <taxon>Eukaryota</taxon>
        <taxon>Fungi</taxon>
        <taxon>Fungi incertae sedis</taxon>
        <taxon>Mucoromycota</taxon>
        <taxon>Mucoromycotina</taxon>
        <taxon>Mucoromycetes</taxon>
        <taxon>Mucorales</taxon>
        <taxon>Mucorineae</taxon>
        <taxon>Mucoraceae</taxon>
        <taxon>Mucor</taxon>
    </lineage>
</organism>
<dbReference type="GO" id="GO:0019888">
    <property type="term" value="F:protein phosphatase regulator activity"/>
    <property type="evidence" value="ECO:0007669"/>
    <property type="project" value="InterPro"/>
</dbReference>
<evidence type="ECO:0008006" key="5">
    <source>
        <dbReference type="Google" id="ProtNLM"/>
    </source>
</evidence>
<evidence type="ECO:0000256" key="1">
    <source>
        <dbReference type="ARBA" id="ARBA00009207"/>
    </source>
</evidence>
<dbReference type="AlphaFoldDB" id="A0A0C9LRN2"/>
<keyword evidence="4" id="KW-1185">Reference proteome</keyword>
<dbReference type="GO" id="GO:0005737">
    <property type="term" value="C:cytoplasm"/>
    <property type="evidence" value="ECO:0007669"/>
    <property type="project" value="TreeGrafter"/>
</dbReference>
<gene>
    <name evidence="3" type="ORF">MAM1_0018c01656</name>
</gene>
<dbReference type="PANTHER" id="PTHR16487">
    <property type="entry name" value="PPP4R2-RELATED PROTEIN"/>
    <property type="match status" value="1"/>
</dbReference>
<dbReference type="GO" id="GO:0030289">
    <property type="term" value="C:protein phosphatase 4 complex"/>
    <property type="evidence" value="ECO:0007669"/>
    <property type="project" value="InterPro"/>
</dbReference>
<dbReference type="STRING" id="91626.A0A0C9LRN2"/>
<dbReference type="GO" id="GO:0005634">
    <property type="term" value="C:nucleus"/>
    <property type="evidence" value="ECO:0007669"/>
    <property type="project" value="TreeGrafter"/>
</dbReference>
<dbReference type="Proteomes" id="UP000053815">
    <property type="component" value="Unassembled WGS sequence"/>
</dbReference>
<dbReference type="Pfam" id="PF09184">
    <property type="entry name" value="PPP4R2"/>
    <property type="match status" value="1"/>
</dbReference>
<evidence type="ECO:0000256" key="2">
    <source>
        <dbReference type="SAM" id="MobiDB-lite"/>
    </source>
</evidence>
<accession>A0A0C9LRN2</accession>
<dbReference type="PANTHER" id="PTHR16487:SF0">
    <property type="entry name" value="PROTEIN PHOSPHATASE 4 REGULATORY SUBUNIT 2-RELATED"/>
    <property type="match status" value="1"/>
</dbReference>
<proteinExistence type="inferred from homology"/>
<evidence type="ECO:0000313" key="3">
    <source>
        <dbReference type="EMBL" id="GAN02215.1"/>
    </source>
</evidence>
<sequence>MSELANGDESLSSTTVDLDDTVEVKKVNRPDLVEINDAFDDIEISPVLKSIAETNELAITWQELQKILDSLIKKQHEIMQDKVEDENAKKDAEDLAAKISHSISEHPNCPFTIQRLCELVIEPKKYYKMYVKYLRAVEKVLLVTSYWEDYNHSDDKDTAMEETTSSERLLPSFNNCIELEPHNFTESESIKEDQVNNDENDKDIVDRAKKEHGEVVTDRIDPETKNEIKKTLKREPIQVEGGSEKKVKNDGNDRQEEQREDDMDMKKENIIEQEEAVIEKVEFSTAPNTPAATEGVSEESKMDLD</sequence>
<feature type="compositionally biased region" description="Basic and acidic residues" evidence="2">
    <location>
        <begin position="235"/>
        <end position="257"/>
    </location>
</feature>